<evidence type="ECO:0000256" key="1">
    <source>
        <dbReference type="SAM" id="MobiDB-lite"/>
    </source>
</evidence>
<keyword evidence="3" id="KW-1185">Reference proteome</keyword>
<reference evidence="2 3" key="1">
    <citation type="journal article" date="2011" name="J. Bacteriol.">
        <title>Genome sequence of Chthoniobacter flavus Ellin428, an aerobic heterotrophic soil bacterium.</title>
        <authorList>
            <person name="Kant R."/>
            <person name="van Passel M.W."/>
            <person name="Palva A."/>
            <person name="Lucas S."/>
            <person name="Lapidus A."/>
            <person name="Glavina Del Rio T."/>
            <person name="Dalin E."/>
            <person name="Tice H."/>
            <person name="Bruce D."/>
            <person name="Goodwin L."/>
            <person name="Pitluck S."/>
            <person name="Larimer F.W."/>
            <person name="Land M.L."/>
            <person name="Hauser L."/>
            <person name="Sangwan P."/>
            <person name="de Vos W.M."/>
            <person name="Janssen P.H."/>
            <person name="Smidt H."/>
        </authorList>
    </citation>
    <scope>NUCLEOTIDE SEQUENCE [LARGE SCALE GENOMIC DNA]</scope>
    <source>
        <strain evidence="2 3">Ellin428</strain>
    </source>
</reference>
<evidence type="ECO:0000313" key="3">
    <source>
        <dbReference type="Proteomes" id="UP000005824"/>
    </source>
</evidence>
<feature type="compositionally biased region" description="Basic residues" evidence="1">
    <location>
        <begin position="12"/>
        <end position="32"/>
    </location>
</feature>
<name>B4D3P1_9BACT</name>
<dbReference type="Proteomes" id="UP000005824">
    <property type="component" value="Unassembled WGS sequence"/>
</dbReference>
<feature type="region of interest" description="Disordered" evidence="1">
    <location>
        <begin position="1"/>
        <end position="32"/>
    </location>
</feature>
<proteinExistence type="predicted"/>
<sequence length="32" mass="3577">MGHNKGKDNAKKRAARRKKTERLALAKKTKAA</sequence>
<organism evidence="2 3">
    <name type="scientific">Chthoniobacter flavus Ellin428</name>
    <dbReference type="NCBI Taxonomy" id="497964"/>
    <lineage>
        <taxon>Bacteria</taxon>
        <taxon>Pseudomonadati</taxon>
        <taxon>Verrucomicrobiota</taxon>
        <taxon>Spartobacteria</taxon>
        <taxon>Chthoniobacterales</taxon>
        <taxon>Chthoniobacteraceae</taxon>
        <taxon>Chthoniobacter</taxon>
    </lineage>
</organism>
<evidence type="ECO:0000313" key="2">
    <source>
        <dbReference type="EMBL" id="EDY18871.1"/>
    </source>
</evidence>
<dbReference type="STRING" id="497964.CfE428DRAFT_3529"/>
<dbReference type="AlphaFoldDB" id="B4D3P1"/>
<dbReference type="InParanoid" id="B4D3P1"/>
<gene>
    <name evidence="2" type="ORF">CfE428DRAFT_3529</name>
</gene>
<accession>B4D3P1</accession>
<feature type="compositionally biased region" description="Basic and acidic residues" evidence="1">
    <location>
        <begin position="1"/>
        <end position="11"/>
    </location>
</feature>
<protein>
    <submittedName>
        <fullName evidence="2">Uncharacterized protein</fullName>
    </submittedName>
</protein>
<dbReference type="EMBL" id="ABVL01000010">
    <property type="protein sequence ID" value="EDY18871.1"/>
    <property type="molecule type" value="Genomic_DNA"/>
</dbReference>
<comment type="caution">
    <text evidence="2">The sequence shown here is derived from an EMBL/GenBank/DDBJ whole genome shotgun (WGS) entry which is preliminary data.</text>
</comment>